<evidence type="ECO:0000313" key="1">
    <source>
        <dbReference type="EMBL" id="GAL25386.1"/>
    </source>
</evidence>
<protein>
    <submittedName>
        <fullName evidence="1">Uncharacterized protein</fullName>
    </submittedName>
</protein>
<dbReference type="Proteomes" id="UP000029223">
    <property type="component" value="Unassembled WGS sequence"/>
</dbReference>
<accession>A0ABQ0J9I1</accession>
<name>A0ABQ0J9I1_9VIBR</name>
<comment type="caution">
    <text evidence="1">The sequence shown here is derived from an EMBL/GenBank/DDBJ whole genome shotgun (WGS) entry which is preliminary data.</text>
</comment>
<sequence length="41" mass="4679">MEIRFYCATLEEEIELIQGLNQTLGYDIGIYRNQGTLVSSP</sequence>
<evidence type="ECO:0000313" key="2">
    <source>
        <dbReference type="Proteomes" id="UP000029223"/>
    </source>
</evidence>
<gene>
    <name evidence="1" type="ORF">JCM19239_6306</name>
</gene>
<organism evidence="1 2">
    <name type="scientific">Vibrio variabilis</name>
    <dbReference type="NCBI Taxonomy" id="990271"/>
    <lineage>
        <taxon>Bacteria</taxon>
        <taxon>Pseudomonadati</taxon>
        <taxon>Pseudomonadota</taxon>
        <taxon>Gammaproteobacteria</taxon>
        <taxon>Vibrionales</taxon>
        <taxon>Vibrionaceae</taxon>
        <taxon>Vibrio</taxon>
    </lineage>
</organism>
<proteinExistence type="predicted"/>
<keyword evidence="2" id="KW-1185">Reference proteome</keyword>
<dbReference type="EMBL" id="BBMS01000009">
    <property type="protein sequence ID" value="GAL25386.1"/>
    <property type="molecule type" value="Genomic_DNA"/>
</dbReference>
<reference evidence="2" key="1">
    <citation type="submission" date="2014-09" db="EMBL/GenBank/DDBJ databases">
        <title>Vibrio variabilis JCM 19239. (C206) whole genome shotgun sequence.</title>
        <authorList>
            <person name="Sawabe T."/>
            <person name="Meirelles P."/>
            <person name="Nakanishi M."/>
            <person name="Sayaka M."/>
            <person name="Hattori M."/>
            <person name="Ohkuma M."/>
        </authorList>
    </citation>
    <scope>NUCLEOTIDE SEQUENCE [LARGE SCALE GENOMIC DNA]</scope>
    <source>
        <strain evidence="2">JCM 19239</strain>
    </source>
</reference>